<keyword evidence="9" id="KW-1185">Reference proteome</keyword>
<accession>A0AAD2A1Q2</accession>
<gene>
    <name evidence="8" type="ORF">FPE_LOCUS27240</name>
</gene>
<evidence type="ECO:0000256" key="5">
    <source>
        <dbReference type="ARBA" id="ARBA00022827"/>
    </source>
</evidence>
<sequence length="424" mass="46683">MVHTALAMEGTCTGEHGVGTGKMKYLEKELGIENLRIMERIKDALDPNGIMNPGKLIPPNVSSFCSSDNRPLHQKKLLPAPTSTHTEREMGSIAHLVEDCLGIVQVYSDGSISRSEVTDFPIKVHDDGSAIWKDCLFDKKHNLYLRLYKPRSASNSAVAAAKLPILYFFHGGGFCLGSRTWPNCHNSCLRLSSALPAVVVSPDYRLAPENRLPAAMDDALTAVKWLQTQALSNSADPWLSDGVDFDRVFIVGDSSGGNLAHHLAVKLGPSSPGLNPIQVRGYVLMAPFFGGSNRTKSEVEAPPEPYLNLEILDRFWRLSVPAGGTADHPLANPFGPYSPNLESIMLDPILVMAGECEVMKDRIEDYAKRLKELGKKIKYVEFQGKQHGFFTNDPFSELANKVLAEIKHFMSENSQVVGYDTKNM</sequence>
<evidence type="ECO:0000256" key="3">
    <source>
        <dbReference type="ARBA" id="ARBA00010515"/>
    </source>
</evidence>
<evidence type="ECO:0000259" key="6">
    <source>
        <dbReference type="Pfam" id="PF02913"/>
    </source>
</evidence>
<proteinExistence type="inferred from homology"/>
<evidence type="ECO:0000256" key="4">
    <source>
        <dbReference type="ARBA" id="ARBA00022630"/>
    </source>
</evidence>
<reference evidence="8" key="1">
    <citation type="submission" date="2023-05" db="EMBL/GenBank/DDBJ databases">
        <authorList>
            <person name="Huff M."/>
        </authorList>
    </citation>
    <scope>NUCLEOTIDE SEQUENCE</scope>
</reference>
<evidence type="ECO:0000256" key="1">
    <source>
        <dbReference type="ARBA" id="ARBA00001974"/>
    </source>
</evidence>
<dbReference type="Gene3D" id="1.10.45.10">
    <property type="entry name" value="Vanillyl-alcohol Oxidase, Chain A, domain 4"/>
    <property type="match status" value="1"/>
</dbReference>
<dbReference type="InterPro" id="IPR050466">
    <property type="entry name" value="Carboxylest/Gibb_receptor"/>
</dbReference>
<dbReference type="GO" id="GO:0016787">
    <property type="term" value="F:hydrolase activity"/>
    <property type="evidence" value="ECO:0007669"/>
    <property type="project" value="InterPro"/>
</dbReference>
<dbReference type="InterPro" id="IPR029058">
    <property type="entry name" value="AB_hydrolase_fold"/>
</dbReference>
<keyword evidence="5" id="KW-0274">FAD</keyword>
<dbReference type="GO" id="GO:0050660">
    <property type="term" value="F:flavin adenine dinucleotide binding"/>
    <property type="evidence" value="ECO:0007669"/>
    <property type="project" value="InterPro"/>
</dbReference>
<dbReference type="EMBL" id="OU503052">
    <property type="protein sequence ID" value="CAI9779810.1"/>
    <property type="molecule type" value="Genomic_DNA"/>
</dbReference>
<comment type="similarity">
    <text evidence="3">Belongs to the 'GDXG' lipolytic enzyme family.</text>
</comment>
<feature type="domain" description="FAD-binding oxidoreductase/transferase type 4 C-terminal" evidence="6">
    <location>
        <begin position="2"/>
        <end position="56"/>
    </location>
</feature>
<comment type="similarity">
    <text evidence="2">Belongs to the FAD-binding oxidoreductase/transferase type 4 family.</text>
</comment>
<dbReference type="Gene3D" id="3.40.50.1820">
    <property type="entry name" value="alpha/beta hydrolase"/>
    <property type="match status" value="1"/>
</dbReference>
<dbReference type="AlphaFoldDB" id="A0AAD2A1Q2"/>
<organism evidence="8 9">
    <name type="scientific">Fraxinus pennsylvanica</name>
    <dbReference type="NCBI Taxonomy" id="56036"/>
    <lineage>
        <taxon>Eukaryota</taxon>
        <taxon>Viridiplantae</taxon>
        <taxon>Streptophyta</taxon>
        <taxon>Embryophyta</taxon>
        <taxon>Tracheophyta</taxon>
        <taxon>Spermatophyta</taxon>
        <taxon>Magnoliopsida</taxon>
        <taxon>eudicotyledons</taxon>
        <taxon>Gunneridae</taxon>
        <taxon>Pentapetalae</taxon>
        <taxon>asterids</taxon>
        <taxon>lamiids</taxon>
        <taxon>Lamiales</taxon>
        <taxon>Oleaceae</taxon>
        <taxon>Oleeae</taxon>
        <taxon>Fraxinus</taxon>
    </lineage>
</organism>
<dbReference type="Pfam" id="PF02913">
    <property type="entry name" value="FAD-oxidase_C"/>
    <property type="match status" value="1"/>
</dbReference>
<feature type="domain" description="Alpha/beta hydrolase fold-3" evidence="7">
    <location>
        <begin position="167"/>
        <end position="390"/>
    </location>
</feature>
<evidence type="ECO:0000256" key="2">
    <source>
        <dbReference type="ARBA" id="ARBA00008000"/>
    </source>
</evidence>
<dbReference type="FunFam" id="1.10.45.10:FF:000001">
    <property type="entry name" value="D-lactate dehydrogenase mitochondrial"/>
    <property type="match status" value="1"/>
</dbReference>
<name>A0AAD2A1Q2_9LAMI</name>
<dbReference type="InterPro" id="IPR004113">
    <property type="entry name" value="FAD-bd_oxidored_4_C"/>
</dbReference>
<dbReference type="InterPro" id="IPR016164">
    <property type="entry name" value="FAD-linked_Oxase-like_C"/>
</dbReference>
<dbReference type="SUPFAM" id="SSF55103">
    <property type="entry name" value="FAD-linked oxidases, C-terminal domain"/>
    <property type="match status" value="1"/>
</dbReference>
<dbReference type="Pfam" id="PF07859">
    <property type="entry name" value="Abhydrolase_3"/>
    <property type="match status" value="1"/>
</dbReference>
<comment type="cofactor">
    <cofactor evidence="1">
        <name>FAD</name>
        <dbReference type="ChEBI" id="CHEBI:57692"/>
    </cofactor>
</comment>
<evidence type="ECO:0000313" key="9">
    <source>
        <dbReference type="Proteomes" id="UP000834106"/>
    </source>
</evidence>
<dbReference type="SUPFAM" id="SSF53474">
    <property type="entry name" value="alpha/beta-Hydrolases"/>
    <property type="match status" value="1"/>
</dbReference>
<dbReference type="InterPro" id="IPR016171">
    <property type="entry name" value="Vanillyl_alc_oxidase_C-sub2"/>
</dbReference>
<evidence type="ECO:0000313" key="8">
    <source>
        <dbReference type="EMBL" id="CAI9779810.1"/>
    </source>
</evidence>
<dbReference type="PANTHER" id="PTHR23024">
    <property type="entry name" value="ARYLACETAMIDE DEACETYLASE"/>
    <property type="match status" value="1"/>
</dbReference>
<dbReference type="Proteomes" id="UP000834106">
    <property type="component" value="Chromosome 17"/>
</dbReference>
<evidence type="ECO:0000259" key="7">
    <source>
        <dbReference type="Pfam" id="PF07859"/>
    </source>
</evidence>
<dbReference type="InterPro" id="IPR013094">
    <property type="entry name" value="AB_hydrolase_3"/>
</dbReference>
<protein>
    <recommendedName>
        <fullName evidence="10">Carboxylesterase 15</fullName>
    </recommendedName>
</protein>
<dbReference type="PANTHER" id="PTHR23024:SF406">
    <property type="entry name" value="CARBOXYLESTERASE 15-RELATED"/>
    <property type="match status" value="1"/>
</dbReference>
<keyword evidence="4" id="KW-0285">Flavoprotein</keyword>
<evidence type="ECO:0008006" key="10">
    <source>
        <dbReference type="Google" id="ProtNLM"/>
    </source>
</evidence>